<dbReference type="EMBL" id="CAJHUB010000385">
    <property type="protein sequence ID" value="CAD7666103.1"/>
    <property type="molecule type" value="Genomic_DNA"/>
</dbReference>
<evidence type="ECO:0000259" key="2">
    <source>
        <dbReference type="Pfam" id="PF12662"/>
    </source>
</evidence>
<dbReference type="AlphaFoldDB" id="A0A811XRL1"/>
<evidence type="ECO:0000313" key="4">
    <source>
        <dbReference type="Proteomes" id="UP000645828"/>
    </source>
</evidence>
<sequence>MDPCTGGNGYAHICQSENGVARCVCHPGYQLSEDKKACGGRSCYITLSANMNKHAEGLAHCHHCSNTMESFICACHPGFELGADGKQCCALSGLPGLCGEVCCYPNIPPHESVERFLLILGGDLSISWI</sequence>
<reference evidence="3" key="1">
    <citation type="submission" date="2020-12" db="EMBL/GenBank/DDBJ databases">
        <authorList>
            <consortium name="Molecular Ecology Group"/>
        </authorList>
    </citation>
    <scope>NUCLEOTIDE SEQUENCE</scope>
    <source>
        <strain evidence="3">TBG_1078</strain>
    </source>
</reference>
<proteinExistence type="predicted"/>
<dbReference type="SUPFAM" id="SSF57196">
    <property type="entry name" value="EGF/Laminin"/>
    <property type="match status" value="2"/>
</dbReference>
<evidence type="ECO:0000256" key="1">
    <source>
        <dbReference type="ARBA" id="ARBA00022536"/>
    </source>
</evidence>
<keyword evidence="1" id="KW-0245">EGF-like domain</keyword>
<keyword evidence="4" id="KW-1185">Reference proteome</keyword>
<gene>
    <name evidence="3" type="ORF">NYPRO_LOCUS11</name>
</gene>
<feature type="domain" description="Complement Clr-like EGF" evidence="2">
    <location>
        <begin position="70"/>
        <end position="88"/>
    </location>
</feature>
<dbReference type="Pfam" id="PF12662">
    <property type="entry name" value="cEGF"/>
    <property type="match status" value="1"/>
</dbReference>
<protein>
    <submittedName>
        <fullName evidence="3">(raccoon dog) hypothetical protein</fullName>
    </submittedName>
</protein>
<dbReference type="Gene3D" id="2.10.25.10">
    <property type="entry name" value="Laminin"/>
    <property type="match status" value="2"/>
</dbReference>
<dbReference type="Proteomes" id="UP000645828">
    <property type="component" value="Unassembled WGS sequence"/>
</dbReference>
<comment type="caution">
    <text evidence="3">The sequence shown here is derived from an EMBL/GenBank/DDBJ whole genome shotgun (WGS) entry which is preliminary data.</text>
</comment>
<name>A0A811XRL1_NYCPR</name>
<organism evidence="3 4">
    <name type="scientific">Nyctereutes procyonoides</name>
    <name type="common">Raccoon dog</name>
    <name type="synonym">Canis procyonoides</name>
    <dbReference type="NCBI Taxonomy" id="34880"/>
    <lineage>
        <taxon>Eukaryota</taxon>
        <taxon>Metazoa</taxon>
        <taxon>Chordata</taxon>
        <taxon>Craniata</taxon>
        <taxon>Vertebrata</taxon>
        <taxon>Euteleostomi</taxon>
        <taxon>Mammalia</taxon>
        <taxon>Eutheria</taxon>
        <taxon>Laurasiatheria</taxon>
        <taxon>Carnivora</taxon>
        <taxon>Caniformia</taxon>
        <taxon>Canidae</taxon>
        <taxon>Nyctereutes</taxon>
    </lineage>
</organism>
<accession>A0A811XRL1</accession>
<dbReference type="InterPro" id="IPR026823">
    <property type="entry name" value="cEGF"/>
</dbReference>
<evidence type="ECO:0000313" key="3">
    <source>
        <dbReference type="EMBL" id="CAD7666103.1"/>
    </source>
</evidence>